<evidence type="ECO:0000313" key="4">
    <source>
        <dbReference type="EMBL" id="ETE60603.1"/>
    </source>
</evidence>
<dbReference type="AlphaFoldDB" id="V8NG35"/>
<feature type="compositionally biased region" description="Low complexity" evidence="2">
    <location>
        <begin position="16"/>
        <end position="29"/>
    </location>
</feature>
<feature type="compositionally biased region" description="Low complexity" evidence="2">
    <location>
        <begin position="440"/>
        <end position="460"/>
    </location>
</feature>
<feature type="region of interest" description="Disordered" evidence="2">
    <location>
        <begin position="720"/>
        <end position="750"/>
    </location>
</feature>
<feature type="region of interest" description="Disordered" evidence="2">
    <location>
        <begin position="431"/>
        <end position="473"/>
    </location>
</feature>
<feature type="region of interest" description="Disordered" evidence="2">
    <location>
        <begin position="1"/>
        <end position="50"/>
    </location>
</feature>
<feature type="compositionally biased region" description="Polar residues" evidence="2">
    <location>
        <begin position="30"/>
        <end position="41"/>
    </location>
</feature>
<organism evidence="4 5">
    <name type="scientific">Ophiophagus hannah</name>
    <name type="common">King cobra</name>
    <name type="synonym">Naja hannah</name>
    <dbReference type="NCBI Taxonomy" id="8665"/>
    <lineage>
        <taxon>Eukaryota</taxon>
        <taxon>Metazoa</taxon>
        <taxon>Chordata</taxon>
        <taxon>Craniata</taxon>
        <taxon>Vertebrata</taxon>
        <taxon>Euteleostomi</taxon>
        <taxon>Lepidosauria</taxon>
        <taxon>Squamata</taxon>
        <taxon>Bifurcata</taxon>
        <taxon>Unidentata</taxon>
        <taxon>Episquamata</taxon>
        <taxon>Toxicofera</taxon>
        <taxon>Serpentes</taxon>
        <taxon>Colubroidea</taxon>
        <taxon>Elapidae</taxon>
        <taxon>Elapinae</taxon>
        <taxon>Ophiophagus</taxon>
    </lineage>
</organism>
<evidence type="ECO:0000259" key="3">
    <source>
        <dbReference type="PROSITE" id="PS51644"/>
    </source>
</evidence>
<dbReference type="GO" id="GO:0030154">
    <property type="term" value="P:cell differentiation"/>
    <property type="evidence" value="ECO:0007669"/>
    <property type="project" value="UniProtKB-KW"/>
</dbReference>
<feature type="domain" description="HTH OST-type" evidence="3">
    <location>
        <begin position="60"/>
        <end position="130"/>
    </location>
</feature>
<dbReference type="InterPro" id="IPR041966">
    <property type="entry name" value="LOTUS-like"/>
</dbReference>
<reference evidence="4 5" key="1">
    <citation type="journal article" date="2013" name="Proc. Natl. Acad. Sci. U.S.A.">
        <title>The king cobra genome reveals dynamic gene evolution and adaptation in the snake venom system.</title>
        <authorList>
            <person name="Vonk F.J."/>
            <person name="Casewell N.R."/>
            <person name="Henkel C.V."/>
            <person name="Heimberg A.M."/>
            <person name="Jansen H.J."/>
            <person name="McCleary R.J."/>
            <person name="Kerkkamp H.M."/>
            <person name="Vos R.A."/>
            <person name="Guerreiro I."/>
            <person name="Calvete J.J."/>
            <person name="Wuster W."/>
            <person name="Woods A.E."/>
            <person name="Logan J.M."/>
            <person name="Harrison R.A."/>
            <person name="Castoe T.A."/>
            <person name="de Koning A.P."/>
            <person name="Pollock D.D."/>
            <person name="Yandell M."/>
            <person name="Calderon D."/>
            <person name="Renjifo C."/>
            <person name="Currier R.B."/>
            <person name="Salgado D."/>
            <person name="Pla D."/>
            <person name="Sanz L."/>
            <person name="Hyder A.S."/>
            <person name="Ribeiro J.M."/>
            <person name="Arntzen J.W."/>
            <person name="van den Thillart G.E."/>
            <person name="Boetzer M."/>
            <person name="Pirovano W."/>
            <person name="Dirks R.P."/>
            <person name="Spaink H.P."/>
            <person name="Duboule D."/>
            <person name="McGlinn E."/>
            <person name="Kini R.M."/>
            <person name="Richardson M.K."/>
        </authorList>
    </citation>
    <scope>NUCLEOTIDE SEQUENCE</scope>
    <source>
        <tissue evidence="4">Blood</tissue>
    </source>
</reference>
<evidence type="ECO:0000256" key="1">
    <source>
        <dbReference type="ARBA" id="ARBA00022782"/>
    </source>
</evidence>
<gene>
    <name evidence="4" type="ORF">L345_13653</name>
</gene>
<dbReference type="PROSITE" id="PS51644">
    <property type="entry name" value="HTH_OST"/>
    <property type="match status" value="1"/>
</dbReference>
<accession>V8NG35</accession>
<dbReference type="Gene3D" id="3.30.420.610">
    <property type="entry name" value="LOTUS domain-like"/>
    <property type="match status" value="1"/>
</dbReference>
<evidence type="ECO:0000256" key="2">
    <source>
        <dbReference type="SAM" id="MobiDB-lite"/>
    </source>
</evidence>
<proteinExistence type="predicted"/>
<dbReference type="EMBL" id="AZIM01004542">
    <property type="protein sequence ID" value="ETE60603.1"/>
    <property type="molecule type" value="Genomic_DNA"/>
</dbReference>
<keyword evidence="5" id="KW-1185">Reference proteome</keyword>
<evidence type="ECO:0000313" key="5">
    <source>
        <dbReference type="Proteomes" id="UP000018936"/>
    </source>
</evidence>
<keyword evidence="1" id="KW-0221">Differentiation</keyword>
<dbReference type="InterPro" id="IPR025605">
    <property type="entry name" value="OST-HTH/LOTUS_dom"/>
</dbReference>
<feature type="compositionally biased region" description="Low complexity" evidence="2">
    <location>
        <begin position="385"/>
        <end position="400"/>
    </location>
</feature>
<feature type="compositionally biased region" description="Polar residues" evidence="2">
    <location>
        <begin position="359"/>
        <end position="370"/>
    </location>
</feature>
<dbReference type="Proteomes" id="UP000018936">
    <property type="component" value="Unassembled WGS sequence"/>
</dbReference>
<dbReference type="CDD" id="cd08824">
    <property type="entry name" value="LOTUS"/>
    <property type="match status" value="1"/>
</dbReference>
<dbReference type="OrthoDB" id="9909891at2759"/>
<protein>
    <submittedName>
        <fullName evidence="4">SPAPB15E9.01c</fullName>
    </submittedName>
</protein>
<name>V8NG35_OPHHA</name>
<feature type="compositionally biased region" description="Polar residues" evidence="2">
    <location>
        <begin position="461"/>
        <end position="473"/>
    </location>
</feature>
<sequence length="765" mass="82644">MSSNLPSFHESHNTLSVKAKSSSFSSIPSQQRNPCQPSAKSVSEKTPRSLQVPIFQPSTALDELKQQVAQILAKHPRGISLFQFRIVYSATFKQHFPVGDASSTKQRLLEMPDTVHVKGHGVQTLLLPVSPDVSPAKPGQSTSSKVEHVAVVSNLSLVNPEPVTKPAVKTFDSHSVSTSPLNSPEKLGSKDCCSSKDLSLNMLLAPCQEQKARTSLPGFSDQPDLSKVEDIPVLPGRSLPKDESLIIPQSFLIPATPRAAMMPIPKPPHSFLQYYQSVRVLENKGNKPFTELHTQSIPGSIKVMETNKSFLNGPDPKLREFPFIPRCFATLPTYSQGTVCGKNLQPGILKPRFATSTKSEISDTLPSVDSTPVPPVLVKPSEIHPPGGASQSSSSSQPMLPVQPPPPILSTEQRNYNHAISKFDSFSKAQKQSRTLQHFSSPDSSAKRSSASSLPRNSASCIPSRSQLNHQLQQPTHARLDDLQSTSVSLAEKNLRKASLDRVSPVAMYPRKPTYANPLETSSTTESVIACSVSGSLHTSSVITNNSRASSSVSSRTVSPASSVLDSTANSYDQIAYASANITVNSSPLFSETQASTQQRQYSRAATTVISNTKATSPTSWSPESITCSHHQFAYASSRVTTNSSYLPSETYAFTHQRQSKQASETVIALNTKTANSISSPLDSTISLPCQHAYASAKPTSTSSVLSKSTAYHIPNADFKASLNHPPLTQNNRTSSLSKQGDQSASLQEKQVTHVSRIYDGCFIL</sequence>
<comment type="caution">
    <text evidence="4">The sequence shown here is derived from an EMBL/GenBank/DDBJ whole genome shotgun (WGS) entry which is preliminary data.</text>
</comment>
<feature type="region of interest" description="Disordered" evidence="2">
    <location>
        <begin position="359"/>
        <end position="411"/>
    </location>
</feature>
<feature type="compositionally biased region" description="Polar residues" evidence="2">
    <location>
        <begin position="727"/>
        <end position="750"/>
    </location>
</feature>
<feature type="non-terminal residue" evidence="4">
    <location>
        <position position="1"/>
    </location>
</feature>